<sequence length="228" mass="26292">MEKPSQDFDDLDDWELLPDRMNFPTFSHGSNKDALLKEIMMDMDYFSPSHLVTKYTDEDRHREYKDIRVVSPENIRPEAAAAEERNRDGTRENEHMDIGVEFVDVMAQIKLEKAEEEEIDRKLEEEEREKDEDRTGCDIEGKACWNWRLRGIGGFFSMGAAAAATACILIFGGRQQQKQRIQFKIYADEKRMKAVVQQATRLNQALSAVRGTPMTRAHISFGGYYTGI</sequence>
<organism evidence="4 5">
    <name type="scientific">Canna indica</name>
    <name type="common">Indian-shot</name>
    <dbReference type="NCBI Taxonomy" id="4628"/>
    <lineage>
        <taxon>Eukaryota</taxon>
        <taxon>Viridiplantae</taxon>
        <taxon>Streptophyta</taxon>
        <taxon>Embryophyta</taxon>
        <taxon>Tracheophyta</taxon>
        <taxon>Spermatophyta</taxon>
        <taxon>Magnoliopsida</taxon>
        <taxon>Liliopsida</taxon>
        <taxon>Zingiberales</taxon>
        <taxon>Cannaceae</taxon>
        <taxon>Canna</taxon>
    </lineage>
</organism>
<evidence type="ECO:0000259" key="3">
    <source>
        <dbReference type="Pfam" id="PF20705"/>
    </source>
</evidence>
<feature type="coiled-coil region" evidence="1">
    <location>
        <begin position="106"/>
        <end position="134"/>
    </location>
</feature>
<dbReference type="InterPro" id="IPR045883">
    <property type="entry name" value="At4g13530-like"/>
</dbReference>
<keyword evidence="2" id="KW-1133">Transmembrane helix</keyword>
<dbReference type="Proteomes" id="UP001327560">
    <property type="component" value="Chromosome 5"/>
</dbReference>
<evidence type="ECO:0000313" key="5">
    <source>
        <dbReference type="Proteomes" id="UP001327560"/>
    </source>
</evidence>
<keyword evidence="1" id="KW-0175">Coiled coil</keyword>
<feature type="domain" description="DUF6821" evidence="3">
    <location>
        <begin position="114"/>
        <end position="228"/>
    </location>
</feature>
<dbReference type="Pfam" id="PF20705">
    <property type="entry name" value="DUF6821"/>
    <property type="match status" value="1"/>
</dbReference>
<protein>
    <recommendedName>
        <fullName evidence="3">DUF6821 domain-containing protein</fullName>
    </recommendedName>
</protein>
<dbReference type="PANTHER" id="PTHR33646:SF2">
    <property type="entry name" value="F20H23.8 PROTEIN"/>
    <property type="match status" value="1"/>
</dbReference>
<feature type="transmembrane region" description="Helical" evidence="2">
    <location>
        <begin position="152"/>
        <end position="172"/>
    </location>
</feature>
<keyword evidence="2" id="KW-0812">Transmembrane</keyword>
<dbReference type="PANTHER" id="PTHR33646">
    <property type="entry name" value="GB|AAF00631.1"/>
    <property type="match status" value="1"/>
</dbReference>
<reference evidence="4 5" key="1">
    <citation type="submission" date="2023-10" db="EMBL/GenBank/DDBJ databases">
        <title>Chromosome-scale genome assembly provides insights into flower coloration mechanisms of Canna indica.</title>
        <authorList>
            <person name="Li C."/>
        </authorList>
    </citation>
    <scope>NUCLEOTIDE SEQUENCE [LARGE SCALE GENOMIC DNA]</scope>
    <source>
        <tissue evidence="4">Flower</tissue>
    </source>
</reference>
<dbReference type="InterPro" id="IPR049224">
    <property type="entry name" value="DUF6821"/>
</dbReference>
<accession>A0AAQ3KJ89</accession>
<evidence type="ECO:0000256" key="2">
    <source>
        <dbReference type="SAM" id="Phobius"/>
    </source>
</evidence>
<evidence type="ECO:0000256" key="1">
    <source>
        <dbReference type="SAM" id="Coils"/>
    </source>
</evidence>
<keyword evidence="5" id="KW-1185">Reference proteome</keyword>
<keyword evidence="2" id="KW-0472">Membrane</keyword>
<dbReference type="EMBL" id="CP136894">
    <property type="protein sequence ID" value="WOL08063.1"/>
    <property type="molecule type" value="Genomic_DNA"/>
</dbReference>
<evidence type="ECO:0000313" key="4">
    <source>
        <dbReference type="EMBL" id="WOL08063.1"/>
    </source>
</evidence>
<name>A0AAQ3KJ89_9LILI</name>
<dbReference type="AlphaFoldDB" id="A0AAQ3KJ89"/>
<gene>
    <name evidence="4" type="ORF">Cni_G16815</name>
</gene>
<proteinExistence type="predicted"/>